<feature type="compositionally biased region" description="Polar residues" evidence="12">
    <location>
        <begin position="265"/>
        <end position="279"/>
    </location>
</feature>
<dbReference type="GO" id="GO:0007399">
    <property type="term" value="P:nervous system development"/>
    <property type="evidence" value="ECO:0007669"/>
    <property type="project" value="TreeGrafter"/>
</dbReference>
<evidence type="ECO:0000256" key="2">
    <source>
        <dbReference type="ARBA" id="ARBA00005961"/>
    </source>
</evidence>
<keyword evidence="8" id="KW-1015">Disulfide bond</keyword>
<dbReference type="InterPro" id="IPR037193">
    <property type="entry name" value="GDNF_alpha"/>
</dbReference>
<feature type="domain" description="GDNF/GAS1" evidence="13">
    <location>
        <begin position="1"/>
        <end position="82"/>
    </location>
</feature>
<keyword evidence="4" id="KW-1003">Cell membrane</keyword>
<dbReference type="Proteomes" id="UP000437017">
    <property type="component" value="Unassembled WGS sequence"/>
</dbReference>
<comment type="subcellular location">
    <subcellularLocation>
        <location evidence="1">Cell membrane</location>
        <topology evidence="1">Lipid-anchor</topology>
        <topology evidence="1">GPI-anchor</topology>
    </subcellularLocation>
</comment>
<keyword evidence="15" id="KW-1185">Reference proteome</keyword>
<feature type="non-terminal residue" evidence="14">
    <location>
        <position position="310"/>
    </location>
</feature>
<dbReference type="GO" id="GO:0009897">
    <property type="term" value="C:external side of plasma membrane"/>
    <property type="evidence" value="ECO:0007669"/>
    <property type="project" value="TreeGrafter"/>
</dbReference>
<dbReference type="InterPro" id="IPR003504">
    <property type="entry name" value="GDNF_rcpt_a2"/>
</dbReference>
<dbReference type="SUPFAM" id="SSF110035">
    <property type="entry name" value="GDNF receptor-like"/>
    <property type="match status" value="1"/>
</dbReference>
<accession>A0A643C823</accession>
<dbReference type="PRINTS" id="PR01316">
    <property type="entry name" value="GDNFRECEPTOR"/>
</dbReference>
<dbReference type="SMART" id="SM00907">
    <property type="entry name" value="GDNF"/>
    <property type="match status" value="1"/>
</dbReference>
<evidence type="ECO:0000256" key="1">
    <source>
        <dbReference type="ARBA" id="ARBA00004609"/>
    </source>
</evidence>
<evidence type="ECO:0000256" key="4">
    <source>
        <dbReference type="ARBA" id="ARBA00022475"/>
    </source>
</evidence>
<name>A0A643C823_BALPH</name>
<dbReference type="InterPro" id="IPR003438">
    <property type="entry name" value="GDNF_rcpt"/>
</dbReference>
<reference evidence="14 15" key="1">
    <citation type="journal article" date="2019" name="PLoS ONE">
        <title>Genomic analyses reveal an absence of contemporary introgressive admixture between fin whales and blue whales, despite known hybrids.</title>
        <authorList>
            <person name="Westbury M.V."/>
            <person name="Petersen B."/>
            <person name="Lorenzen E.D."/>
        </authorList>
    </citation>
    <scope>NUCLEOTIDE SEQUENCE [LARGE SCALE GENOMIC DNA]</scope>
    <source>
        <strain evidence="14">FinWhale-01</strain>
    </source>
</reference>
<dbReference type="PANTHER" id="PTHR10269">
    <property type="entry name" value="GDNF RECEPTOR ALPHA"/>
    <property type="match status" value="1"/>
</dbReference>
<proteinExistence type="inferred from homology"/>
<organism evidence="14 15">
    <name type="scientific">Balaenoptera physalus</name>
    <name type="common">Fin whale</name>
    <name type="synonym">Balaena physalus</name>
    <dbReference type="NCBI Taxonomy" id="9770"/>
    <lineage>
        <taxon>Eukaryota</taxon>
        <taxon>Metazoa</taxon>
        <taxon>Chordata</taxon>
        <taxon>Craniata</taxon>
        <taxon>Vertebrata</taxon>
        <taxon>Euteleostomi</taxon>
        <taxon>Mammalia</taxon>
        <taxon>Eutheria</taxon>
        <taxon>Laurasiatheria</taxon>
        <taxon>Artiodactyla</taxon>
        <taxon>Whippomorpha</taxon>
        <taxon>Cetacea</taxon>
        <taxon>Mysticeti</taxon>
        <taxon>Balaenopteridae</taxon>
        <taxon>Balaenoptera</taxon>
    </lineage>
</organism>
<feature type="compositionally biased region" description="Low complexity" evidence="12">
    <location>
        <begin position="286"/>
        <end position="297"/>
    </location>
</feature>
<evidence type="ECO:0000256" key="12">
    <source>
        <dbReference type="SAM" id="MobiDB-lite"/>
    </source>
</evidence>
<dbReference type="PANTHER" id="PTHR10269:SF4">
    <property type="entry name" value="GDNF FAMILY RECEPTOR ALPHA-2"/>
    <property type="match status" value="1"/>
</dbReference>
<feature type="region of interest" description="Disordered" evidence="12">
    <location>
        <begin position="265"/>
        <end position="297"/>
    </location>
</feature>
<dbReference type="EMBL" id="SGJD01002212">
    <property type="protein sequence ID" value="KAB0396274.1"/>
    <property type="molecule type" value="Genomic_DNA"/>
</dbReference>
<dbReference type="Gene3D" id="1.10.220.110">
    <property type="entry name" value="GDNF binding domain"/>
    <property type="match status" value="1"/>
</dbReference>
<evidence type="ECO:0000259" key="13">
    <source>
        <dbReference type="SMART" id="SM00907"/>
    </source>
</evidence>
<protein>
    <recommendedName>
        <fullName evidence="3">GDNF family receptor alpha-2</fullName>
    </recommendedName>
</protein>
<keyword evidence="10" id="KW-0325">Glycoprotein</keyword>
<dbReference type="PRINTS" id="PR01318">
    <property type="entry name" value="GDNFRALPHA2"/>
</dbReference>
<keyword evidence="5" id="KW-0336">GPI-anchor</keyword>
<dbReference type="GO" id="GO:0016167">
    <property type="term" value="F:glial cell-derived neurotrophic factor receptor activity"/>
    <property type="evidence" value="ECO:0007669"/>
    <property type="project" value="TreeGrafter"/>
</dbReference>
<gene>
    <name evidence="14" type="ORF">E2I00_018980</name>
</gene>
<keyword evidence="6" id="KW-0732">Signal</keyword>
<evidence type="ECO:0000256" key="11">
    <source>
        <dbReference type="ARBA" id="ARBA00023288"/>
    </source>
</evidence>
<evidence type="ECO:0000256" key="3">
    <source>
        <dbReference type="ARBA" id="ARBA00016726"/>
    </source>
</evidence>
<keyword evidence="7" id="KW-0472">Membrane</keyword>
<comment type="similarity">
    <text evidence="2">Belongs to the GDNFR family.</text>
</comment>
<keyword evidence="11" id="KW-0449">Lipoprotein</keyword>
<dbReference type="InterPro" id="IPR016017">
    <property type="entry name" value="GDNF/GAS1"/>
</dbReference>
<dbReference type="OrthoDB" id="9435188at2759"/>
<evidence type="ECO:0000256" key="8">
    <source>
        <dbReference type="ARBA" id="ARBA00023157"/>
    </source>
</evidence>
<evidence type="ECO:0000256" key="10">
    <source>
        <dbReference type="ARBA" id="ARBA00023180"/>
    </source>
</evidence>
<keyword evidence="9" id="KW-0675">Receptor</keyword>
<evidence type="ECO:0000256" key="6">
    <source>
        <dbReference type="ARBA" id="ARBA00022729"/>
    </source>
</evidence>
<dbReference type="Pfam" id="PF02351">
    <property type="entry name" value="GDNF"/>
    <property type="match status" value="1"/>
</dbReference>
<comment type="caution">
    <text evidence="14">The sequence shown here is derived from an EMBL/GenBank/DDBJ whole genome shotgun (WGS) entry which is preliminary data.</text>
</comment>
<evidence type="ECO:0000256" key="9">
    <source>
        <dbReference type="ARBA" id="ARBA00023170"/>
    </source>
</evidence>
<feature type="non-terminal residue" evidence="14">
    <location>
        <position position="1"/>
    </location>
</feature>
<sequence length="310" mass="33215">SRLADFHANCRASYRTLTGCPTDNYQACLGSYAGMIGFDITPNYVDSSPTGIVVSPWCSCRGSGNMEEECEKFLRDFTENPCLRESCHVLPSQQPPPTPPIPGGPGPLPGHSLLPRAVASDACGASPAGGLPAETMGFVLLEIHPGAVRRPLEAFHLCQVKAEGFWIDFPLELEFHQTPNAKAREKERFVTWETWVEKDVTVRAGNAAGGNVAVEGVVPSSGGDMMNLKCTWDLEVELHGGSWLGDAILSKRSRNAIQAFGNGTDVNLSPKNPSFQATQAPRVEKTPSLPDDLSDSTSLGTNVITTCTSV</sequence>
<evidence type="ECO:0000256" key="5">
    <source>
        <dbReference type="ARBA" id="ARBA00022622"/>
    </source>
</evidence>
<dbReference type="AlphaFoldDB" id="A0A643C823"/>
<dbReference type="FunFam" id="1.10.220.110:FF:000001">
    <property type="entry name" value="GDNF family receptor alpha"/>
    <property type="match status" value="1"/>
</dbReference>
<evidence type="ECO:0000313" key="14">
    <source>
        <dbReference type="EMBL" id="KAB0396274.1"/>
    </source>
</evidence>
<evidence type="ECO:0000313" key="15">
    <source>
        <dbReference type="Proteomes" id="UP000437017"/>
    </source>
</evidence>
<evidence type="ECO:0000256" key="7">
    <source>
        <dbReference type="ARBA" id="ARBA00023136"/>
    </source>
</evidence>
<dbReference type="GO" id="GO:0043235">
    <property type="term" value="C:receptor complex"/>
    <property type="evidence" value="ECO:0007669"/>
    <property type="project" value="TreeGrafter"/>
</dbReference>